<accession>A0A3P2RDJ9</accession>
<keyword evidence="1" id="KW-0472">Membrane</keyword>
<keyword evidence="1" id="KW-1133">Transmembrane helix</keyword>
<name>A0A3P2RDJ9_WEIVI</name>
<evidence type="ECO:0000313" key="2">
    <source>
        <dbReference type="EMBL" id="RRG17435.1"/>
    </source>
</evidence>
<feature type="transmembrane region" description="Helical" evidence="1">
    <location>
        <begin position="40"/>
        <end position="61"/>
    </location>
</feature>
<reference evidence="2 3" key="1">
    <citation type="submission" date="2018-10" db="EMBL/GenBank/DDBJ databases">
        <title>Draft genome sequence of Weissella viridescens UCO-SMC3.</title>
        <authorList>
            <person name="Garcia-Cancino A."/>
            <person name="Espinoza-Monje M."/>
            <person name="Albarracin L."/>
            <person name="Garcia-Castillo V."/>
            <person name="Campos-Martin J."/>
            <person name="Nakano Y."/>
            <person name="Guitierrez-Zamorano C."/>
            <person name="Ikeda-Ohtsubo W."/>
            <person name="Morita H."/>
            <person name="Kitazawa H."/>
            <person name="Villena J."/>
        </authorList>
    </citation>
    <scope>NUCLEOTIDE SEQUENCE [LARGE SCALE GENOMIC DNA]</scope>
    <source>
        <strain evidence="2 3">UCO-SMC3</strain>
    </source>
</reference>
<evidence type="ECO:0000313" key="3">
    <source>
        <dbReference type="Proteomes" id="UP000275836"/>
    </source>
</evidence>
<dbReference type="Proteomes" id="UP000275836">
    <property type="component" value="Unassembled WGS sequence"/>
</dbReference>
<feature type="transmembrane region" description="Helical" evidence="1">
    <location>
        <begin position="12"/>
        <end position="33"/>
    </location>
</feature>
<evidence type="ECO:0000256" key="1">
    <source>
        <dbReference type="SAM" id="Phobius"/>
    </source>
</evidence>
<protein>
    <submittedName>
        <fullName evidence="2">Uncharacterized protein</fullName>
    </submittedName>
</protein>
<gene>
    <name evidence="2" type="ORF">D3P96_07735</name>
</gene>
<organism evidence="2 3">
    <name type="scientific">Weissella viridescens</name>
    <name type="common">Lactobacillus viridescens</name>
    <dbReference type="NCBI Taxonomy" id="1629"/>
    <lineage>
        <taxon>Bacteria</taxon>
        <taxon>Bacillati</taxon>
        <taxon>Bacillota</taxon>
        <taxon>Bacilli</taxon>
        <taxon>Lactobacillales</taxon>
        <taxon>Lactobacillaceae</taxon>
        <taxon>Weissella</taxon>
    </lineage>
</organism>
<comment type="caution">
    <text evidence="2">The sequence shown here is derived from an EMBL/GenBank/DDBJ whole genome shotgun (WGS) entry which is preliminary data.</text>
</comment>
<dbReference type="AlphaFoldDB" id="A0A3P2RDJ9"/>
<keyword evidence="1" id="KW-0812">Transmembrane</keyword>
<proteinExistence type="predicted"/>
<dbReference type="EMBL" id="RHGY01000010">
    <property type="protein sequence ID" value="RRG17435.1"/>
    <property type="molecule type" value="Genomic_DNA"/>
</dbReference>
<sequence>MSYNNNQAWWFIFGMIVITIVAVVIVVLGFVYAHRGVSITYLWILCIAVTINGWILIKLFILIQNPILRSAIILILCGFGYLTYQTKK</sequence>
<feature type="transmembrane region" description="Helical" evidence="1">
    <location>
        <begin position="67"/>
        <end position="84"/>
    </location>
</feature>